<accession>A0ABV6IWD3</accession>
<organism evidence="1 2">
    <name type="scientific">Muricoccus vinaceus</name>
    <dbReference type="NCBI Taxonomy" id="424704"/>
    <lineage>
        <taxon>Bacteria</taxon>
        <taxon>Pseudomonadati</taxon>
        <taxon>Pseudomonadota</taxon>
        <taxon>Alphaproteobacteria</taxon>
        <taxon>Acetobacterales</taxon>
        <taxon>Roseomonadaceae</taxon>
        <taxon>Muricoccus</taxon>
    </lineage>
</organism>
<keyword evidence="2" id="KW-1185">Reference proteome</keyword>
<gene>
    <name evidence="1" type="ORF">ACFFIC_18745</name>
</gene>
<comment type="caution">
    <text evidence="1">The sequence shown here is derived from an EMBL/GenBank/DDBJ whole genome shotgun (WGS) entry which is preliminary data.</text>
</comment>
<dbReference type="Proteomes" id="UP001589789">
    <property type="component" value="Unassembled WGS sequence"/>
</dbReference>
<reference evidence="1 2" key="1">
    <citation type="submission" date="2024-09" db="EMBL/GenBank/DDBJ databases">
        <authorList>
            <person name="Sun Q."/>
            <person name="Mori K."/>
        </authorList>
    </citation>
    <scope>NUCLEOTIDE SEQUENCE [LARGE SCALE GENOMIC DNA]</scope>
    <source>
        <strain evidence="1 2">CCM 7468</strain>
    </source>
</reference>
<evidence type="ECO:0000313" key="2">
    <source>
        <dbReference type="Proteomes" id="UP001589789"/>
    </source>
</evidence>
<sequence>MTKADLLAGPVRWHDVADLHLAVGDDYSVDQEFHQSPSLLKGRLSQTLPHPLAEILHGTGQPGQFLVSVCLSFQLARLFLKLALTRLEITPAPAVFIQQNDPAEIGLGQPLKLLPEARLPTS</sequence>
<dbReference type="RefSeq" id="WP_377053160.1">
    <property type="nucleotide sequence ID" value="NZ_JBHLVZ010000065.1"/>
</dbReference>
<protein>
    <submittedName>
        <fullName evidence="1">Uncharacterized protein</fullName>
    </submittedName>
</protein>
<dbReference type="EMBL" id="JBHLVZ010000065">
    <property type="protein sequence ID" value="MFC0387569.1"/>
    <property type="molecule type" value="Genomic_DNA"/>
</dbReference>
<evidence type="ECO:0000313" key="1">
    <source>
        <dbReference type="EMBL" id="MFC0387569.1"/>
    </source>
</evidence>
<name>A0ABV6IWD3_9PROT</name>
<proteinExistence type="predicted"/>